<sequence>MKVMNTETRWLVALAVVLVLGGCVKVEQTLTLKKDGSGTLDMRYGMSEQTIAQMEAMEKMAESMGQEASEDVGGETPFDFDEAEIREQFESDAPEGVELVSLQSESLDGWRYMNLKLAFDDLSALKNTEFFSDGAMSLTKNADGNYVLVQSTGAEDAMPPTSPDGSDAATAAMMQQMAAMFAGMRIATTVIAPSEIIESNATDMDGRKASWVFDVDEDPTVLSKLQQMNLRMVFKGKGVEIAEFGSAPN</sequence>
<dbReference type="PROSITE" id="PS51257">
    <property type="entry name" value="PROKAR_LIPOPROTEIN"/>
    <property type="match status" value="1"/>
</dbReference>
<dbReference type="EMBL" id="CP121472">
    <property type="protein sequence ID" value="WPL17127.1"/>
    <property type="molecule type" value="Genomic_DNA"/>
</dbReference>
<name>A0ABZ0SAN1_9GAMM</name>
<keyword evidence="2" id="KW-1185">Reference proteome</keyword>
<evidence type="ECO:0000313" key="1">
    <source>
        <dbReference type="EMBL" id="WPL17127.1"/>
    </source>
</evidence>
<reference evidence="1 2" key="1">
    <citation type="journal article" date="2023" name="Microorganisms">
        <title>Thiorhodovibrio frisius and Trv. litoralis spp. nov., Two Novel Members from a Clade of Fastidious Purple Sulfur Bacteria That Exhibit Unique Red-Shifted Light-Harvesting Capabilities.</title>
        <authorList>
            <person name="Methner A."/>
            <person name="Kuzyk S.B."/>
            <person name="Petersen J."/>
            <person name="Bauer S."/>
            <person name="Brinkmann H."/>
            <person name="Sichau K."/>
            <person name="Wanner G."/>
            <person name="Wolf J."/>
            <person name="Neumann-Schaal M."/>
            <person name="Henke P."/>
            <person name="Tank M."/>
            <person name="Sproer C."/>
            <person name="Bunk B."/>
            <person name="Overmann J."/>
        </authorList>
    </citation>
    <scope>NUCLEOTIDE SEQUENCE [LARGE SCALE GENOMIC DNA]</scope>
    <source>
        <strain evidence="1 2">DSM 6702</strain>
    </source>
</reference>
<organism evidence="1 2">
    <name type="scientific">Thiorhodovibrio winogradskyi</name>
    <dbReference type="NCBI Taxonomy" id="77007"/>
    <lineage>
        <taxon>Bacteria</taxon>
        <taxon>Pseudomonadati</taxon>
        <taxon>Pseudomonadota</taxon>
        <taxon>Gammaproteobacteria</taxon>
        <taxon>Chromatiales</taxon>
        <taxon>Chromatiaceae</taxon>
        <taxon>Thiorhodovibrio</taxon>
    </lineage>
</organism>
<proteinExistence type="predicted"/>
<evidence type="ECO:0000313" key="2">
    <source>
        <dbReference type="Proteomes" id="UP001432180"/>
    </source>
</evidence>
<dbReference type="Proteomes" id="UP001432180">
    <property type="component" value="Chromosome"/>
</dbReference>
<evidence type="ECO:0008006" key="3">
    <source>
        <dbReference type="Google" id="ProtNLM"/>
    </source>
</evidence>
<protein>
    <recommendedName>
        <fullName evidence="3">Lipoprotein</fullName>
    </recommendedName>
</protein>
<gene>
    <name evidence="1" type="ORF">Thiowin_02118</name>
</gene>
<accession>A0ABZ0SAN1</accession>